<proteinExistence type="predicted"/>
<reference evidence="2 3" key="1">
    <citation type="journal article" date="2021" name="BMC Genomics">
        <title>Datura genome reveals duplications of psychoactive alkaloid biosynthetic genes and high mutation rate following tissue culture.</title>
        <authorList>
            <person name="Rajewski A."/>
            <person name="Carter-House D."/>
            <person name="Stajich J."/>
            <person name="Litt A."/>
        </authorList>
    </citation>
    <scope>NUCLEOTIDE SEQUENCE [LARGE SCALE GENOMIC DNA]</scope>
    <source>
        <strain evidence="2">AR-01</strain>
    </source>
</reference>
<dbReference type="Pfam" id="PF10442">
    <property type="entry name" value="FIST_C"/>
    <property type="match status" value="1"/>
</dbReference>
<dbReference type="InterPro" id="IPR013702">
    <property type="entry name" value="FIST_domain_N"/>
</dbReference>
<dbReference type="Pfam" id="PF00646">
    <property type="entry name" value="F-box"/>
    <property type="match status" value="1"/>
</dbReference>
<name>A0ABS8SE89_DATST</name>
<dbReference type="Proteomes" id="UP000823775">
    <property type="component" value="Unassembled WGS sequence"/>
</dbReference>
<protein>
    <recommendedName>
        <fullName evidence="1">FIST C-domain domain-containing protein</fullName>
    </recommendedName>
</protein>
<feature type="domain" description="FIST C-domain" evidence="1">
    <location>
        <begin position="331"/>
        <end position="480"/>
    </location>
</feature>
<dbReference type="PANTHER" id="PTHR14939:SF9">
    <property type="entry name" value="FIST C-DOMAIN DOMAIN-CONTAINING PROTEIN"/>
    <property type="match status" value="1"/>
</dbReference>
<dbReference type="SUPFAM" id="SSF81383">
    <property type="entry name" value="F-box domain"/>
    <property type="match status" value="1"/>
</dbReference>
<comment type="caution">
    <text evidence="2">The sequence shown here is derived from an EMBL/GenBank/DDBJ whole genome shotgun (WGS) entry which is preliminary data.</text>
</comment>
<evidence type="ECO:0000313" key="3">
    <source>
        <dbReference type="Proteomes" id="UP000823775"/>
    </source>
</evidence>
<dbReference type="SMART" id="SM01204">
    <property type="entry name" value="FIST_C"/>
    <property type="match status" value="1"/>
</dbReference>
<accession>A0ABS8SE89</accession>
<dbReference type="Pfam" id="PF08495">
    <property type="entry name" value="FIST"/>
    <property type="match status" value="1"/>
</dbReference>
<dbReference type="InterPro" id="IPR001810">
    <property type="entry name" value="F-box_dom"/>
</dbReference>
<gene>
    <name evidence="2" type="ORF">HAX54_034476</name>
</gene>
<dbReference type="InterPro" id="IPR019494">
    <property type="entry name" value="FIST_C"/>
</dbReference>
<organism evidence="2 3">
    <name type="scientific">Datura stramonium</name>
    <name type="common">Jimsonweed</name>
    <name type="synonym">Common thornapple</name>
    <dbReference type="NCBI Taxonomy" id="4076"/>
    <lineage>
        <taxon>Eukaryota</taxon>
        <taxon>Viridiplantae</taxon>
        <taxon>Streptophyta</taxon>
        <taxon>Embryophyta</taxon>
        <taxon>Tracheophyta</taxon>
        <taxon>Spermatophyta</taxon>
        <taxon>Magnoliopsida</taxon>
        <taxon>eudicotyledons</taxon>
        <taxon>Gunneridae</taxon>
        <taxon>Pentapetalae</taxon>
        <taxon>asterids</taxon>
        <taxon>lamiids</taxon>
        <taxon>Solanales</taxon>
        <taxon>Solanaceae</taxon>
        <taxon>Solanoideae</taxon>
        <taxon>Datureae</taxon>
        <taxon>Datura</taxon>
    </lineage>
</organism>
<dbReference type="EMBL" id="JACEIK010000445">
    <property type="protein sequence ID" value="MCD7457211.1"/>
    <property type="molecule type" value="Genomic_DNA"/>
</dbReference>
<evidence type="ECO:0000259" key="1">
    <source>
        <dbReference type="SMART" id="SM01204"/>
    </source>
</evidence>
<dbReference type="InterPro" id="IPR036047">
    <property type="entry name" value="F-box-like_dom_sf"/>
</dbReference>
<dbReference type="PANTHER" id="PTHR14939">
    <property type="entry name" value="F-BOX ONLY PROTEIN 22"/>
    <property type="match status" value="1"/>
</dbReference>
<sequence length="519" mass="57055">MEATIDSIGDDLLHNILSRLPALACANAACVSRSWNLIITSLLSSPNLSSALSLNPSLQGAVDEAVDKVLSRPIRPQFVIASIGPSFSLQQAHQLITGKLGSRIPTITLVSHGIFGRNAVSDEFEEVQWEFIENDNAHPNHRNENRGILLTVGFLPGLKVSLIPLLSETQGTQALMIDELVLKIRECSSSVSGFASPLSILLFSDQETDMKPVLQKLDYAFCPETVIVGEGGSQFLYQGETAVFHSNNEEYSSAAVALAFLRDRGKPPGVGETQFHVVLAPGISQIGPTYKAVAVRERPRDYSTWLTAKREAQFENLDGLTMLDQIYDEFGGDLYCSALYVGVAKRRKCSIGMERASWIYLQEFHEVLRGDEEYLYVNGVGIRSGDSFRFYLANADVTRDSCNNASNNLRCLKRDLDYQNDGHTTSKHVNKKSVFGCIMFSCCGRGEYFVKPDIDCSPFMENFPGITFSGTFSAGEIAHGDLSSYGPVSEEHSSLRCCLHVYSTVYLVMSYAPASPLTL</sequence>
<evidence type="ECO:0000313" key="2">
    <source>
        <dbReference type="EMBL" id="MCD7457211.1"/>
    </source>
</evidence>
<keyword evidence="3" id="KW-1185">Reference proteome</keyword>